<evidence type="ECO:0000256" key="2">
    <source>
        <dbReference type="ARBA" id="ARBA00022692"/>
    </source>
</evidence>
<dbReference type="Gene3D" id="2.60.120.290">
    <property type="entry name" value="Spermadhesin, CUB domain"/>
    <property type="match status" value="1"/>
</dbReference>
<dbReference type="InterPro" id="IPR036055">
    <property type="entry name" value="LDL_receptor-like_sf"/>
</dbReference>
<dbReference type="PROSITE" id="PS50068">
    <property type="entry name" value="LDLRA_2"/>
    <property type="match status" value="3"/>
</dbReference>
<evidence type="ECO:0000256" key="4">
    <source>
        <dbReference type="ARBA" id="ARBA00022989"/>
    </source>
</evidence>
<comment type="caution">
    <text evidence="11">The sequence shown here is derived from an EMBL/GenBank/DDBJ whole genome shotgun (WGS) entry which is preliminary data.</text>
</comment>
<dbReference type="InterPro" id="IPR035914">
    <property type="entry name" value="Sperma_CUB_dom_sf"/>
</dbReference>
<dbReference type="InterPro" id="IPR050685">
    <property type="entry name" value="LDLR"/>
</dbReference>
<dbReference type="GO" id="GO:0005886">
    <property type="term" value="C:plasma membrane"/>
    <property type="evidence" value="ECO:0007669"/>
    <property type="project" value="TreeGrafter"/>
</dbReference>
<dbReference type="PANTHER" id="PTHR24270">
    <property type="entry name" value="LOW-DENSITY LIPOPROTEIN RECEPTOR-RELATED"/>
    <property type="match status" value="1"/>
</dbReference>
<dbReference type="OrthoDB" id="2019384at2759"/>
<accession>A0A8J1TUX5</accession>
<keyword evidence="6 7" id="KW-1015">Disulfide bond</keyword>
<evidence type="ECO:0000256" key="1">
    <source>
        <dbReference type="ARBA" id="ARBA00004167"/>
    </source>
</evidence>
<evidence type="ECO:0000256" key="10">
    <source>
        <dbReference type="SAM" id="SignalP"/>
    </source>
</evidence>
<dbReference type="SMART" id="SM00192">
    <property type="entry name" value="LDLa"/>
    <property type="match status" value="3"/>
</dbReference>
<sequence>MEIIDRPQKCFLKCELYIFLLVFCNLHLIAADTIECHFLQTQEIELSPGDTGQIISPNYPSEHLAYRSHCTLELITNEWSDLEFSFTDFNITNCQHRFVQPRIDKSAAFCDSYDICSYLIIGKASSGPEIPGPNNSNTMLSGDLTGTTYLSNLKTTAFQFCFSSNNDNNRRRKWSIGYKVKSRMIPVSVSLGEAGSKTITSENFPNPYPRSSQRKRFWKIDFVGETLTPGRGFYVIVVRFSDADLHEGDNIRIYHNSQIPKENPKYVFSSPNYISGISGSKTYYSYELLEPHIVLEFAVKDERESYHTPHFEDYTFYGWKVKITFLGVQYSTSRKIEVPTTIRSRSLCGDNYAVAVKGGGTLSIKNKNPAHGISKLECIWVIRPSPIKAYLHLSTTFPPMRLETLLAIKRRKLDIRNGLTSESPVAALSHGANKYDSRIGFYVRLYIEFELMVYTKDETVFSLTYVSYTQTSNPLNCRIQIDGTHGKLCRRSEMCIHRDFFCDGANHCPRGDDESDTDCQECRNLGYRSHGCPEDGICVANGLRCPGGVTCGGSRKAKYCDDEKTECYTVAERCDNKRDCYNGKDEKDCTCKALNKKSCYVNDYYDVDCYFSHQKCDGSKDCANGMDESNCGSAEELFDGGTSVLWIIVGAVILVFIVCFLICCHCCKQRQTTNNRNRGIVATAGPHAIDLDSSVRLTTFSGNAGIGPLTEESTPPVPEPPPTYTEVVATDRYRIPGQSRPVNRDSMLPSYEDVSHIPSGSMGNIHSIRSPPIGGNVNLLRGPNRARSEEHLSTANHQGQSAMRLNQQNSRQSNAYVTTETDTSPRQQEPSNRRENIGENPHETTPLRSDVDHV</sequence>
<keyword evidence="10" id="KW-0732">Signal</keyword>
<feature type="disulfide bond" evidence="7">
    <location>
        <begin position="616"/>
        <end position="631"/>
    </location>
</feature>
<dbReference type="PRINTS" id="PR00261">
    <property type="entry name" value="LDLRECEPTOR"/>
</dbReference>
<protein>
    <submittedName>
        <fullName evidence="11">Uncharacterized protein</fullName>
    </submittedName>
</protein>
<dbReference type="Proteomes" id="UP000749559">
    <property type="component" value="Unassembled WGS sequence"/>
</dbReference>
<keyword evidence="5 9" id="KW-0472">Membrane</keyword>
<feature type="compositionally biased region" description="Basic and acidic residues" evidence="8">
    <location>
        <begin position="831"/>
        <end position="842"/>
    </location>
</feature>
<dbReference type="InterPro" id="IPR002172">
    <property type="entry name" value="LDrepeatLR_classA_rpt"/>
</dbReference>
<evidence type="ECO:0000256" key="5">
    <source>
        <dbReference type="ARBA" id="ARBA00023136"/>
    </source>
</evidence>
<dbReference type="CDD" id="cd00112">
    <property type="entry name" value="LDLa"/>
    <property type="match status" value="1"/>
</dbReference>
<keyword evidence="4 9" id="KW-1133">Transmembrane helix</keyword>
<evidence type="ECO:0000256" key="3">
    <source>
        <dbReference type="ARBA" id="ARBA00022737"/>
    </source>
</evidence>
<keyword evidence="3" id="KW-0677">Repeat</keyword>
<dbReference type="GO" id="GO:0016192">
    <property type="term" value="P:vesicle-mediated transport"/>
    <property type="evidence" value="ECO:0007669"/>
    <property type="project" value="UniProtKB-ARBA"/>
</dbReference>
<name>A0A8J1TUX5_OWEFU</name>
<feature type="transmembrane region" description="Helical" evidence="9">
    <location>
        <begin position="644"/>
        <end position="667"/>
    </location>
</feature>
<comment type="subcellular location">
    <subcellularLocation>
        <location evidence="1">Membrane</location>
        <topology evidence="1">Single-pass membrane protein</topology>
    </subcellularLocation>
</comment>
<gene>
    <name evidence="11" type="ORF">OFUS_LOCUS6382</name>
</gene>
<organism evidence="11 12">
    <name type="scientific">Owenia fusiformis</name>
    <name type="common">Polychaete worm</name>
    <dbReference type="NCBI Taxonomy" id="6347"/>
    <lineage>
        <taxon>Eukaryota</taxon>
        <taxon>Metazoa</taxon>
        <taxon>Spiralia</taxon>
        <taxon>Lophotrochozoa</taxon>
        <taxon>Annelida</taxon>
        <taxon>Polychaeta</taxon>
        <taxon>Sedentaria</taxon>
        <taxon>Canalipalpata</taxon>
        <taxon>Sabellida</taxon>
        <taxon>Oweniida</taxon>
        <taxon>Oweniidae</taxon>
        <taxon>Owenia</taxon>
    </lineage>
</organism>
<feature type="disulfide bond" evidence="7">
    <location>
        <begin position="574"/>
        <end position="589"/>
    </location>
</feature>
<evidence type="ECO:0000313" key="11">
    <source>
        <dbReference type="EMBL" id="CAH1779582.1"/>
    </source>
</evidence>
<evidence type="ECO:0000256" key="6">
    <source>
        <dbReference type="ARBA" id="ARBA00023157"/>
    </source>
</evidence>
<keyword evidence="12" id="KW-1185">Reference proteome</keyword>
<feature type="region of interest" description="Disordered" evidence="8">
    <location>
        <begin position="736"/>
        <end position="854"/>
    </location>
</feature>
<feature type="signal peptide" evidence="10">
    <location>
        <begin position="1"/>
        <end position="31"/>
    </location>
</feature>
<dbReference type="AlphaFoldDB" id="A0A8J1TUX5"/>
<dbReference type="SUPFAM" id="SSF57424">
    <property type="entry name" value="LDL receptor-like module"/>
    <property type="match status" value="1"/>
</dbReference>
<dbReference type="EMBL" id="CAIIXF020000003">
    <property type="protein sequence ID" value="CAH1779582.1"/>
    <property type="molecule type" value="Genomic_DNA"/>
</dbReference>
<feature type="compositionally biased region" description="Polar residues" evidence="8">
    <location>
        <begin position="793"/>
        <end position="830"/>
    </location>
</feature>
<proteinExistence type="predicted"/>
<keyword evidence="2 9" id="KW-0812">Transmembrane</keyword>
<evidence type="ECO:0000256" key="8">
    <source>
        <dbReference type="SAM" id="MobiDB-lite"/>
    </source>
</evidence>
<evidence type="ECO:0000256" key="9">
    <source>
        <dbReference type="SAM" id="Phobius"/>
    </source>
</evidence>
<evidence type="ECO:0000313" key="12">
    <source>
        <dbReference type="Proteomes" id="UP000749559"/>
    </source>
</evidence>
<comment type="caution">
    <text evidence="7">Lacks conserved residue(s) required for the propagation of feature annotation.</text>
</comment>
<reference evidence="11" key="1">
    <citation type="submission" date="2022-03" db="EMBL/GenBank/DDBJ databases">
        <authorList>
            <person name="Martin C."/>
        </authorList>
    </citation>
    <scope>NUCLEOTIDE SEQUENCE</scope>
</reference>
<feature type="chain" id="PRO_5043961092" evidence="10">
    <location>
        <begin position="32"/>
        <end position="854"/>
    </location>
</feature>
<evidence type="ECO:0000256" key="7">
    <source>
        <dbReference type="PROSITE-ProRule" id="PRU00124"/>
    </source>
</evidence>